<dbReference type="SUPFAM" id="SSF51430">
    <property type="entry name" value="NAD(P)-linked oxidoreductase"/>
    <property type="match status" value="1"/>
</dbReference>
<gene>
    <name evidence="1" type="ORF">MSAN_00752500</name>
</gene>
<proteinExistence type="predicted"/>
<evidence type="ECO:0000313" key="2">
    <source>
        <dbReference type="Proteomes" id="UP000623467"/>
    </source>
</evidence>
<dbReference type="OrthoDB" id="2310150at2759"/>
<protein>
    <submittedName>
        <fullName evidence="1">Aldo/keto reductase</fullName>
    </submittedName>
</protein>
<evidence type="ECO:0000313" key="1">
    <source>
        <dbReference type="EMBL" id="KAF7371170.1"/>
    </source>
</evidence>
<name>A0A8H7DE89_9AGAR</name>
<sequence length="162" mass="17508">MSSTTSARKAALSVVLGAMTVGKPETDGACVDNIQDIETILDVFRRHGHSEVGDLARSVPYGATLKAIDELYREGHFKWFGISNYMSPVNYSESRHLYIFELGGKSPKELASANGTATCSPPCTKASTMRSTASSNSSCFPHCANSGYHSMDPTHIRSPICR</sequence>
<reference evidence="1" key="1">
    <citation type="submission" date="2020-05" db="EMBL/GenBank/DDBJ databases">
        <title>Mycena genomes resolve the evolution of fungal bioluminescence.</title>
        <authorList>
            <person name="Tsai I.J."/>
        </authorList>
    </citation>
    <scope>NUCLEOTIDE SEQUENCE</scope>
    <source>
        <strain evidence="1">160909Yilan</strain>
    </source>
</reference>
<keyword evidence="2" id="KW-1185">Reference proteome</keyword>
<dbReference type="InterPro" id="IPR036812">
    <property type="entry name" value="NAD(P)_OxRdtase_dom_sf"/>
</dbReference>
<dbReference type="AlphaFoldDB" id="A0A8H7DE89"/>
<dbReference type="EMBL" id="JACAZH010000004">
    <property type="protein sequence ID" value="KAF7371170.1"/>
    <property type="molecule type" value="Genomic_DNA"/>
</dbReference>
<organism evidence="1 2">
    <name type="scientific">Mycena sanguinolenta</name>
    <dbReference type="NCBI Taxonomy" id="230812"/>
    <lineage>
        <taxon>Eukaryota</taxon>
        <taxon>Fungi</taxon>
        <taxon>Dikarya</taxon>
        <taxon>Basidiomycota</taxon>
        <taxon>Agaricomycotina</taxon>
        <taxon>Agaricomycetes</taxon>
        <taxon>Agaricomycetidae</taxon>
        <taxon>Agaricales</taxon>
        <taxon>Marasmiineae</taxon>
        <taxon>Mycenaceae</taxon>
        <taxon>Mycena</taxon>
    </lineage>
</organism>
<comment type="caution">
    <text evidence="1">The sequence shown here is derived from an EMBL/GenBank/DDBJ whole genome shotgun (WGS) entry which is preliminary data.</text>
</comment>
<dbReference type="Proteomes" id="UP000623467">
    <property type="component" value="Unassembled WGS sequence"/>
</dbReference>
<accession>A0A8H7DE89</accession>